<dbReference type="GO" id="GO:0008033">
    <property type="term" value="P:tRNA processing"/>
    <property type="evidence" value="ECO:0007669"/>
    <property type="project" value="UniProtKB-KW"/>
</dbReference>
<keyword evidence="7 10" id="KW-0150">Chloroplast</keyword>
<dbReference type="EMBL" id="AY168655">
    <property type="protein sequence ID" value="AAT68874.1"/>
    <property type="molecule type" value="Genomic_DNA"/>
</dbReference>
<dbReference type="GO" id="GO:0003723">
    <property type="term" value="F:RNA binding"/>
    <property type="evidence" value="ECO:0007669"/>
    <property type="project" value="UniProtKB-KW"/>
</dbReference>
<dbReference type="GO" id="GO:0008380">
    <property type="term" value="P:RNA splicing"/>
    <property type="evidence" value="ECO:0007669"/>
    <property type="project" value="UniProtKB-UniRule"/>
</dbReference>
<feature type="domain" description="Maturase MatK N-terminal" evidence="9">
    <location>
        <begin position="20"/>
        <end position="323"/>
    </location>
</feature>
<dbReference type="PANTHER" id="PTHR34811:SF1">
    <property type="entry name" value="MATURASE K"/>
    <property type="match status" value="1"/>
</dbReference>
<comment type="similarity">
    <text evidence="1 6">Belongs to the intron maturase 2 family. MatK subfamily.</text>
</comment>
<evidence type="ECO:0000256" key="1">
    <source>
        <dbReference type="ARBA" id="ARBA00006621"/>
    </source>
</evidence>
<proteinExistence type="inferred from homology"/>
<geneLocation type="chloroplast" evidence="10"/>
<feature type="domain" description="Domain X" evidence="8">
    <location>
        <begin position="353"/>
        <end position="458"/>
    </location>
</feature>
<reference evidence="10" key="1">
    <citation type="submission" date="2004-07" db="EMBL/GenBank/DDBJ databases">
        <authorList>
            <person name="Jankowiak K."/>
            <person name="Szweykowska-Kulinska Z."/>
        </authorList>
    </citation>
    <scope>NUCLEOTIDE SEQUENCE</scope>
</reference>
<evidence type="ECO:0000256" key="5">
    <source>
        <dbReference type="ARBA" id="ARBA00022884"/>
    </source>
</evidence>
<keyword evidence="4 6" id="KW-0819">tRNA processing</keyword>
<accession>Q6EMJ7</accession>
<dbReference type="PANTHER" id="PTHR34811">
    <property type="entry name" value="MATURASE K"/>
    <property type="match status" value="1"/>
</dbReference>
<keyword evidence="2 7" id="KW-0934">Plastid</keyword>
<comment type="function">
    <text evidence="6 7">Usually encoded in the trnK tRNA gene intron. Probably assists in splicing its own and other chloroplast group II introns.</text>
</comment>
<organism evidence="10">
    <name type="scientific">Porella platyphylla</name>
    <dbReference type="NCBI Taxonomy" id="139833"/>
    <lineage>
        <taxon>Eukaryota</taxon>
        <taxon>Viridiplantae</taxon>
        <taxon>Streptophyta</taxon>
        <taxon>Embryophyta</taxon>
        <taxon>Marchantiophyta</taxon>
        <taxon>Jungermanniopsida</taxon>
        <taxon>Jungermanniidae</taxon>
        <taxon>Porellales</taxon>
        <taxon>Porellineae</taxon>
        <taxon>Porellaceae</taxon>
        <taxon>Porella</taxon>
    </lineage>
</organism>
<evidence type="ECO:0000256" key="4">
    <source>
        <dbReference type="ARBA" id="ARBA00022694"/>
    </source>
</evidence>
<dbReference type="AlphaFoldDB" id="Q6EMJ7"/>
<dbReference type="GO" id="GO:0009507">
    <property type="term" value="C:chloroplast"/>
    <property type="evidence" value="ECO:0007669"/>
    <property type="project" value="UniProtKB-SubCell"/>
</dbReference>
<evidence type="ECO:0000256" key="3">
    <source>
        <dbReference type="ARBA" id="ARBA00022664"/>
    </source>
</evidence>
<evidence type="ECO:0000313" key="10">
    <source>
        <dbReference type="EMBL" id="AAT68874.1"/>
    </source>
</evidence>
<dbReference type="Pfam" id="PF01824">
    <property type="entry name" value="MatK_N"/>
    <property type="match status" value="1"/>
</dbReference>
<evidence type="ECO:0000256" key="2">
    <source>
        <dbReference type="ARBA" id="ARBA00022640"/>
    </source>
</evidence>
<dbReference type="InterPro" id="IPR024942">
    <property type="entry name" value="Maturase_MatK_N"/>
</dbReference>
<evidence type="ECO:0000259" key="9">
    <source>
        <dbReference type="Pfam" id="PF01824"/>
    </source>
</evidence>
<dbReference type="HAMAP" id="MF_01390">
    <property type="entry name" value="MatK"/>
    <property type="match status" value="1"/>
</dbReference>
<sequence>MGTIKAFSTIRELEDIRKSSFWEQRFLYPLLFQDDLYGIAHNRFIYESRYRKNKNYGLDNEFNFLTLKRLIRKSRQSNFSWIVSDQFIKKFQVVQEILIIISDFIIPPRSKSFIEKSNEWNSYQSLHSIFPFMEDHIYNSNIGLDITIPYSFHPEILIRIFRRYILDISFLHLLRLLLYQNEIVIISNPYFDLRKNQFYNLLWNFHIHKFEYSLISIWKQFYNFQSNSFWFFLNQTNLIQKIQYISEQSNFVTMEKIIGKNCSIQYARYRNNLIITTNGNITQLIKNWNTFFIFFWEKYCHFWFEPYRVFVKDLSKKPICFLGYIFRTESKSTIIQIQLVNDSINVNSITKEFCGIIPIVPLIILLARERFCDTSGRPICKLSWTTLADNEIFKQFDQITKNIFRYYSGCIKKKGLYQLQYILRFSCAKTLACKHKSTIRTVWKRYGSNFVTNSLSLKNKEWPFSNSWRIKYHVKKIWYLDIIRINYLANLLQRLKKVQDS</sequence>
<protein>
    <recommendedName>
        <fullName evidence="6">Maturase K</fullName>
    </recommendedName>
    <alternativeName>
        <fullName evidence="6">Intron maturase</fullName>
    </alternativeName>
</protein>
<dbReference type="GO" id="GO:0006397">
    <property type="term" value="P:mRNA processing"/>
    <property type="evidence" value="ECO:0007669"/>
    <property type="project" value="UniProtKB-KW"/>
</dbReference>
<dbReference type="Pfam" id="PF01348">
    <property type="entry name" value="Intron_maturas2"/>
    <property type="match status" value="1"/>
</dbReference>
<evidence type="ECO:0000256" key="6">
    <source>
        <dbReference type="HAMAP-Rule" id="MF_01390"/>
    </source>
</evidence>
<keyword evidence="5 6" id="KW-0694">RNA-binding</keyword>
<gene>
    <name evidence="6 10" type="primary">matK</name>
</gene>
<dbReference type="InterPro" id="IPR002866">
    <property type="entry name" value="Maturase_MatK"/>
</dbReference>
<comment type="subcellular location">
    <subcellularLocation>
        <location evidence="6">Plastid</location>
        <location evidence="6">Chloroplast</location>
    </subcellularLocation>
</comment>
<evidence type="ECO:0000259" key="8">
    <source>
        <dbReference type="Pfam" id="PF01348"/>
    </source>
</evidence>
<evidence type="ECO:0000256" key="7">
    <source>
        <dbReference type="RuleBase" id="RU004226"/>
    </source>
</evidence>
<name>Q6EMJ7_9MARC</name>
<dbReference type="InterPro" id="IPR024937">
    <property type="entry name" value="Domain_X"/>
</dbReference>
<keyword evidence="3 6" id="KW-0507">mRNA processing</keyword>